<dbReference type="InterPro" id="IPR011762">
    <property type="entry name" value="COA_CT_N"/>
</dbReference>
<keyword evidence="1" id="KW-0808">Transferase</keyword>
<dbReference type="Gene3D" id="3.90.226.10">
    <property type="entry name" value="2-enoyl-CoA Hydratase, Chain A, domain 1"/>
    <property type="match status" value="1"/>
</dbReference>
<dbReference type="PROSITE" id="PS50980">
    <property type="entry name" value="COA_CT_NTER"/>
    <property type="match status" value="1"/>
</dbReference>
<dbReference type="GO" id="GO:0003989">
    <property type="term" value="F:acetyl-CoA carboxylase activity"/>
    <property type="evidence" value="ECO:0007669"/>
    <property type="project" value="TreeGrafter"/>
</dbReference>
<dbReference type="GO" id="GO:2001295">
    <property type="term" value="P:malonyl-CoA biosynthetic process"/>
    <property type="evidence" value="ECO:0007669"/>
    <property type="project" value="TreeGrafter"/>
</dbReference>
<dbReference type="PANTHER" id="PTHR42995:SF1">
    <property type="entry name" value="MALONATE DECARBOXYLASE BETA SUBUNIT"/>
    <property type="match status" value="1"/>
</dbReference>
<dbReference type="GO" id="GO:0006633">
    <property type="term" value="P:fatty acid biosynthetic process"/>
    <property type="evidence" value="ECO:0007669"/>
    <property type="project" value="TreeGrafter"/>
</dbReference>
<proteinExistence type="predicted"/>
<evidence type="ECO:0000313" key="3">
    <source>
        <dbReference type="EMBL" id="CAA9251206.1"/>
    </source>
</evidence>
<dbReference type="PANTHER" id="PTHR42995">
    <property type="entry name" value="ACETYL-COENZYME A CARBOXYLASE CARBOXYL TRANSFERASE SUBUNIT BETA, CHLOROPLASTIC"/>
    <property type="match status" value="1"/>
</dbReference>
<dbReference type="InterPro" id="IPR029045">
    <property type="entry name" value="ClpP/crotonase-like_dom_sf"/>
</dbReference>
<evidence type="ECO:0000259" key="2">
    <source>
        <dbReference type="PROSITE" id="PS50980"/>
    </source>
</evidence>
<dbReference type="GO" id="GO:0016740">
    <property type="term" value="F:transferase activity"/>
    <property type="evidence" value="ECO:0007669"/>
    <property type="project" value="UniProtKB-KW"/>
</dbReference>
<evidence type="ECO:0000256" key="1">
    <source>
        <dbReference type="ARBA" id="ARBA00022679"/>
    </source>
</evidence>
<reference evidence="3" key="1">
    <citation type="submission" date="2020-02" db="EMBL/GenBank/DDBJ databases">
        <authorList>
            <person name="Meier V. D."/>
        </authorList>
    </citation>
    <scope>NUCLEOTIDE SEQUENCE</scope>
    <source>
        <strain evidence="3">AVDCRST_MAG20</strain>
    </source>
</reference>
<sequence length="532" mass="56521">MTLGNQPPHDPSHLADADEVDLLCPGCNADLAMDETFRAWSVCGACGRHFWISARDRIAMLAGGQPVDEPPYALPALDPLTYHDRLPAPDRLSDVRDRGALENAVVVARLDLGGTRSLVVALDSALLSGGLGIVAGDKVLSAFERAASESLPLVVICGGGSGPVTDGVLAAFQPARIAGALQQLHRTGQPMIAVVTHPTGSSIRTGLASFADILLLETGAAKDGLRPDATVARRELASRLGGILGTLGRRPVSTAPAEGPALTLAESTDHAKVRLERAGGRNVVLLSLEATGLNLLSIPVLVRGQRLSHTLDLPLVVHLSSTSCSPAGEPAMIPTIADGLLRHRTPVVVVLDGTFDGSVAPLFTGDATIATAASGFCPAGNRGRTYPAADCLRLGLFDAVVPNLGEPAGAAELDRLLDRMLGELERYSPGRRIDRRIAATIRRGAETPARSEATWRELHDLSDLQGAIGRSLDDMRGRLERRQRKLPQVASFPAFQELQHRAALMQLNMPKFQERGTALRDRLTARRPRPEE</sequence>
<name>A0A6J4IIB2_9ACTN</name>
<feature type="domain" description="CoA carboxyltransferase N-terminal" evidence="2">
    <location>
        <begin position="20"/>
        <end position="199"/>
    </location>
</feature>
<organism evidence="3">
    <name type="scientific">uncultured Acidimicrobiales bacterium</name>
    <dbReference type="NCBI Taxonomy" id="310071"/>
    <lineage>
        <taxon>Bacteria</taxon>
        <taxon>Bacillati</taxon>
        <taxon>Actinomycetota</taxon>
        <taxon>Acidimicrobiia</taxon>
        <taxon>Acidimicrobiales</taxon>
        <taxon>environmental samples</taxon>
    </lineage>
</organism>
<dbReference type="SUPFAM" id="SSF52096">
    <property type="entry name" value="ClpP/crotonase"/>
    <property type="match status" value="1"/>
</dbReference>
<gene>
    <name evidence="3" type="ORF">AVDCRST_MAG20-2141</name>
</gene>
<accession>A0A6J4IIB2</accession>
<dbReference type="AlphaFoldDB" id="A0A6J4IIB2"/>
<dbReference type="EMBL" id="CADCSY010000100">
    <property type="protein sequence ID" value="CAA9251206.1"/>
    <property type="molecule type" value="Genomic_DNA"/>
</dbReference>
<protein>
    <recommendedName>
        <fullName evidence="2">CoA carboxyltransferase N-terminal domain-containing protein</fullName>
    </recommendedName>
</protein>